<evidence type="ECO:0008006" key="5">
    <source>
        <dbReference type="Google" id="ProtNLM"/>
    </source>
</evidence>
<dbReference type="GO" id="GO:0009451">
    <property type="term" value="P:RNA modification"/>
    <property type="evidence" value="ECO:0007669"/>
    <property type="project" value="InterPro"/>
</dbReference>
<dbReference type="SUPFAM" id="SSF81901">
    <property type="entry name" value="HCP-like"/>
    <property type="match status" value="1"/>
</dbReference>
<organism evidence="3 4">
    <name type="scientific">Ceratopteris richardii</name>
    <name type="common">Triangle waterfern</name>
    <dbReference type="NCBI Taxonomy" id="49495"/>
    <lineage>
        <taxon>Eukaryota</taxon>
        <taxon>Viridiplantae</taxon>
        <taxon>Streptophyta</taxon>
        <taxon>Embryophyta</taxon>
        <taxon>Tracheophyta</taxon>
        <taxon>Polypodiopsida</taxon>
        <taxon>Polypodiidae</taxon>
        <taxon>Polypodiales</taxon>
        <taxon>Pteridineae</taxon>
        <taxon>Pteridaceae</taxon>
        <taxon>Parkerioideae</taxon>
        <taxon>Ceratopteris</taxon>
    </lineage>
</organism>
<dbReference type="Proteomes" id="UP000825935">
    <property type="component" value="Chromosome 8"/>
</dbReference>
<keyword evidence="4" id="KW-1185">Reference proteome</keyword>
<dbReference type="Pfam" id="PF13041">
    <property type="entry name" value="PPR_2"/>
    <property type="match status" value="4"/>
</dbReference>
<evidence type="ECO:0000313" key="4">
    <source>
        <dbReference type="Proteomes" id="UP000825935"/>
    </source>
</evidence>
<evidence type="ECO:0000256" key="2">
    <source>
        <dbReference type="PROSITE-ProRule" id="PRU00708"/>
    </source>
</evidence>
<dbReference type="FunFam" id="1.25.40.10:FF:000344">
    <property type="entry name" value="Pentatricopeptide repeat-containing protein"/>
    <property type="match status" value="1"/>
</dbReference>
<dbReference type="OrthoDB" id="185373at2759"/>
<dbReference type="InterPro" id="IPR046960">
    <property type="entry name" value="PPR_At4g14850-like_plant"/>
</dbReference>
<dbReference type="AlphaFoldDB" id="A0A8T2U6L8"/>
<feature type="repeat" description="PPR" evidence="2">
    <location>
        <begin position="146"/>
        <end position="180"/>
    </location>
</feature>
<proteinExistence type="predicted"/>
<dbReference type="PANTHER" id="PTHR24015:SF548">
    <property type="entry name" value="OS08G0340900 PROTEIN"/>
    <property type="match status" value="1"/>
</dbReference>
<sequence>MQSISFLFQGKPYALLLGRIKDFLLSNGCFKASEFKYSDLKYPIWTESWCTSSLAAEKLIKYDGSRENRDGAERNDKILSTSFLSLLKSCAKNKDLHKGKMLHAEICKNGLLAADIHVGNSLVNMYAKCGALIRAREVLNELPLQDVVSWNALIGGYVQNGQGNEALNCYEQMQSEGIYPDAVTYSCILKACGITERLDHGRKIHDEVMSKDLLRGDILLGSALVDMYVKCGELKKAQEVLDELPARDAACWNTMIGGYVQSGHGEKALCCFSQMQSEGLSPTAITYSCILKACAITDALVLGVKIHEEIVDQGLLEKNVVLGTALLDMYAKCGNLSKAELVVNELPIRDVVMWNALITGYVQEGLCKEALACFEKMQSDGISPDASTYSCILKVCSITNDVTKGKQIHDQIIHQGLTTAHVVIGTSLVNMYAKCGELEKARQVLDELHVRDEISWNALIAGYAQQGQGKKALECIKFMQRDGLTPNLASWNAVIGGYAQQGLAEEALSCFQWMQGDGVLPDAITFVCVLSACSHAGLVEEGQTFFCNMSSVYGIKPNMEHLTCMIDLLGRTGHFDKAMEVIEKIASSDDPLVWSTILSSCEKWGNLKLGKWAFDHAIQLDGHDPVVYICMERMYCAVDMEENAKEVAEMRMRNLKLL</sequence>
<evidence type="ECO:0000313" key="3">
    <source>
        <dbReference type="EMBL" id="KAH7431457.1"/>
    </source>
</evidence>
<dbReference type="Gene3D" id="1.25.40.10">
    <property type="entry name" value="Tetratricopeptide repeat domain"/>
    <property type="match status" value="5"/>
</dbReference>
<protein>
    <recommendedName>
        <fullName evidence="5">Pentatricopeptide repeat-containing protein</fullName>
    </recommendedName>
</protein>
<dbReference type="PROSITE" id="PS51375">
    <property type="entry name" value="PPR"/>
    <property type="match status" value="5"/>
</dbReference>
<dbReference type="InterPro" id="IPR002885">
    <property type="entry name" value="PPR_rpt"/>
</dbReference>
<comment type="caution">
    <text evidence="3">The sequence shown here is derived from an EMBL/GenBank/DDBJ whole genome shotgun (WGS) entry which is preliminary data.</text>
</comment>
<dbReference type="Pfam" id="PF01535">
    <property type="entry name" value="PPR"/>
    <property type="match status" value="7"/>
</dbReference>
<feature type="repeat" description="PPR" evidence="2">
    <location>
        <begin position="350"/>
        <end position="384"/>
    </location>
</feature>
<dbReference type="EMBL" id="CM035413">
    <property type="protein sequence ID" value="KAH7431457.1"/>
    <property type="molecule type" value="Genomic_DNA"/>
</dbReference>
<dbReference type="GO" id="GO:0048731">
    <property type="term" value="P:system development"/>
    <property type="evidence" value="ECO:0007669"/>
    <property type="project" value="UniProtKB-ARBA"/>
</dbReference>
<dbReference type="FunFam" id="1.25.40.10:FF:000158">
    <property type="entry name" value="pentatricopeptide repeat-containing protein At2g33680"/>
    <property type="match status" value="1"/>
</dbReference>
<reference evidence="3" key="1">
    <citation type="submission" date="2021-08" db="EMBL/GenBank/DDBJ databases">
        <title>WGS assembly of Ceratopteris richardii.</title>
        <authorList>
            <person name="Marchant D.B."/>
            <person name="Chen G."/>
            <person name="Jenkins J."/>
            <person name="Shu S."/>
            <person name="Leebens-Mack J."/>
            <person name="Grimwood J."/>
            <person name="Schmutz J."/>
            <person name="Soltis P."/>
            <person name="Soltis D."/>
            <person name="Chen Z.-H."/>
        </authorList>
    </citation>
    <scope>NUCLEOTIDE SEQUENCE</scope>
    <source>
        <strain evidence="3">Whitten #5841</strain>
        <tissue evidence="3">Leaf</tissue>
    </source>
</reference>
<evidence type="ECO:0000256" key="1">
    <source>
        <dbReference type="ARBA" id="ARBA00022737"/>
    </source>
</evidence>
<feature type="repeat" description="PPR" evidence="2">
    <location>
        <begin position="452"/>
        <end position="486"/>
    </location>
</feature>
<feature type="repeat" description="PPR" evidence="2">
    <location>
        <begin position="248"/>
        <end position="282"/>
    </location>
</feature>
<gene>
    <name evidence="3" type="ORF">KP509_08G049100</name>
</gene>
<dbReference type="SUPFAM" id="SSF48452">
    <property type="entry name" value="TPR-like"/>
    <property type="match status" value="1"/>
</dbReference>
<accession>A0A8T2U6L8</accession>
<dbReference type="FunFam" id="1.25.40.10:FF:000031">
    <property type="entry name" value="Pentatricopeptide repeat-containing protein mitochondrial"/>
    <property type="match status" value="2"/>
</dbReference>
<dbReference type="InterPro" id="IPR011990">
    <property type="entry name" value="TPR-like_helical_dom_sf"/>
</dbReference>
<dbReference type="PANTHER" id="PTHR24015">
    <property type="entry name" value="OS07G0578800 PROTEIN-RELATED"/>
    <property type="match status" value="1"/>
</dbReference>
<feature type="repeat" description="PPR" evidence="2">
    <location>
        <begin position="487"/>
        <end position="521"/>
    </location>
</feature>
<dbReference type="NCBIfam" id="TIGR00756">
    <property type="entry name" value="PPR"/>
    <property type="match status" value="5"/>
</dbReference>
<name>A0A8T2U6L8_CERRI</name>
<keyword evidence="1" id="KW-0677">Repeat</keyword>
<dbReference type="OMA" id="HAEICKN"/>
<dbReference type="GO" id="GO:0003723">
    <property type="term" value="F:RNA binding"/>
    <property type="evidence" value="ECO:0007669"/>
    <property type="project" value="InterPro"/>
</dbReference>